<keyword evidence="3" id="KW-0547">Nucleotide-binding</keyword>
<dbReference type="FunFam" id="3.40.50.300:FF:001253">
    <property type="entry name" value="ATP-binding cassette protein subfamily A, member 10"/>
    <property type="match status" value="1"/>
</dbReference>
<keyword evidence="4" id="KW-0067">ATP-binding</keyword>
<dbReference type="SMART" id="SM00382">
    <property type="entry name" value="AAA"/>
    <property type="match status" value="2"/>
</dbReference>
<dbReference type="GO" id="GO:0140359">
    <property type="term" value="F:ABC-type transporter activity"/>
    <property type="evidence" value="ECO:0007669"/>
    <property type="project" value="InterPro"/>
</dbReference>
<accession>T1EM17</accession>
<keyword evidence="6 7" id="KW-0472">Membrane</keyword>
<dbReference type="eggNOG" id="KOG0059">
    <property type="taxonomic scope" value="Eukaryota"/>
</dbReference>
<dbReference type="InterPro" id="IPR027417">
    <property type="entry name" value="P-loop_NTPase"/>
</dbReference>
<feature type="transmembrane region" description="Helical" evidence="7">
    <location>
        <begin position="563"/>
        <end position="586"/>
    </location>
</feature>
<dbReference type="EMBL" id="KB096325">
    <property type="protein sequence ID" value="ESO05673.1"/>
    <property type="molecule type" value="Genomic_DNA"/>
</dbReference>
<dbReference type="SUPFAM" id="SSF52540">
    <property type="entry name" value="P-loop containing nucleoside triphosphate hydrolases"/>
    <property type="match status" value="2"/>
</dbReference>
<keyword evidence="11" id="KW-1185">Reference proteome</keyword>
<dbReference type="PANTHER" id="PTHR19229:SF250">
    <property type="entry name" value="ABC TRANSPORTER DOMAIN-CONTAINING PROTEIN-RELATED"/>
    <property type="match status" value="1"/>
</dbReference>
<keyword evidence="5 7" id="KW-1133">Transmembrane helix</keyword>
<dbReference type="InterPro" id="IPR056264">
    <property type="entry name" value="R2_ABCA1-4-like"/>
</dbReference>
<dbReference type="PROSITE" id="PS50893">
    <property type="entry name" value="ABC_TRANSPORTER_2"/>
    <property type="match status" value="2"/>
</dbReference>
<evidence type="ECO:0000313" key="9">
    <source>
        <dbReference type="EMBL" id="ESO05673.1"/>
    </source>
</evidence>
<dbReference type="PANTHER" id="PTHR19229">
    <property type="entry name" value="ATP-BINDING CASSETTE TRANSPORTER SUBFAMILY A ABCA"/>
    <property type="match status" value="1"/>
</dbReference>
<feature type="transmembrane region" description="Helical" evidence="7">
    <location>
        <begin position="1390"/>
        <end position="1414"/>
    </location>
</feature>
<evidence type="ECO:0000256" key="5">
    <source>
        <dbReference type="ARBA" id="ARBA00022989"/>
    </source>
</evidence>
<gene>
    <name evidence="10" type="primary">20197617</name>
    <name evidence="9" type="ORF">HELRODRAFT_156842</name>
</gene>
<dbReference type="PROSITE" id="PS00211">
    <property type="entry name" value="ABC_TRANSPORTER_1"/>
    <property type="match status" value="2"/>
</dbReference>
<evidence type="ECO:0000256" key="7">
    <source>
        <dbReference type="SAM" id="Phobius"/>
    </source>
</evidence>
<dbReference type="InterPro" id="IPR026082">
    <property type="entry name" value="ABCA"/>
</dbReference>
<feature type="transmembrane region" description="Helical" evidence="7">
    <location>
        <begin position="1014"/>
        <end position="1034"/>
    </location>
</feature>
<comment type="subcellular location">
    <subcellularLocation>
        <location evidence="1">Membrane</location>
        <topology evidence="1">Multi-pass membrane protein</topology>
    </subcellularLocation>
</comment>
<organism evidence="10 11">
    <name type="scientific">Helobdella robusta</name>
    <name type="common">Californian leech</name>
    <dbReference type="NCBI Taxonomy" id="6412"/>
    <lineage>
        <taxon>Eukaryota</taxon>
        <taxon>Metazoa</taxon>
        <taxon>Spiralia</taxon>
        <taxon>Lophotrochozoa</taxon>
        <taxon>Annelida</taxon>
        <taxon>Clitellata</taxon>
        <taxon>Hirudinea</taxon>
        <taxon>Rhynchobdellida</taxon>
        <taxon>Glossiphoniidae</taxon>
        <taxon>Helobdella</taxon>
    </lineage>
</organism>
<feature type="transmembrane region" description="Helical" evidence="7">
    <location>
        <begin position="426"/>
        <end position="448"/>
    </location>
</feature>
<dbReference type="RefSeq" id="XP_009016306.1">
    <property type="nucleotide sequence ID" value="XM_009018058.1"/>
</dbReference>
<reference evidence="9 11" key="2">
    <citation type="journal article" date="2013" name="Nature">
        <title>Insights into bilaterian evolution from three spiralian genomes.</title>
        <authorList>
            <person name="Simakov O."/>
            <person name="Marletaz F."/>
            <person name="Cho S.J."/>
            <person name="Edsinger-Gonzales E."/>
            <person name="Havlak P."/>
            <person name="Hellsten U."/>
            <person name="Kuo D.H."/>
            <person name="Larsson T."/>
            <person name="Lv J."/>
            <person name="Arendt D."/>
            <person name="Savage R."/>
            <person name="Osoegawa K."/>
            <person name="de Jong P."/>
            <person name="Grimwood J."/>
            <person name="Chapman J.A."/>
            <person name="Shapiro H."/>
            <person name="Aerts A."/>
            <person name="Otillar R.P."/>
            <person name="Terry A.Y."/>
            <person name="Boore J.L."/>
            <person name="Grigoriev I.V."/>
            <person name="Lindberg D.R."/>
            <person name="Seaver E.C."/>
            <person name="Weisblat D.A."/>
            <person name="Putnam N.H."/>
            <person name="Rokhsar D.S."/>
        </authorList>
    </citation>
    <scope>NUCLEOTIDE SEQUENCE</scope>
</reference>
<dbReference type="Pfam" id="PF12698">
    <property type="entry name" value="ABC2_membrane_3"/>
    <property type="match status" value="1"/>
</dbReference>
<feature type="transmembrane region" description="Helical" evidence="7">
    <location>
        <begin position="517"/>
        <end position="539"/>
    </location>
</feature>
<dbReference type="Gene3D" id="3.40.50.300">
    <property type="entry name" value="P-loop containing nucleotide triphosphate hydrolases"/>
    <property type="match status" value="2"/>
</dbReference>
<reference evidence="10" key="3">
    <citation type="submission" date="2015-06" db="UniProtKB">
        <authorList>
            <consortium name="EnsemblMetazoa"/>
        </authorList>
    </citation>
    <scope>IDENTIFICATION</scope>
</reference>
<feature type="domain" description="ABC transporter" evidence="8">
    <location>
        <begin position="645"/>
        <end position="874"/>
    </location>
</feature>
<feature type="transmembrane region" description="Helical" evidence="7">
    <location>
        <begin position="1351"/>
        <end position="1378"/>
    </location>
</feature>
<evidence type="ECO:0000256" key="3">
    <source>
        <dbReference type="ARBA" id="ARBA00022741"/>
    </source>
</evidence>
<dbReference type="InterPro" id="IPR003439">
    <property type="entry name" value="ABC_transporter-like_ATP-bd"/>
</dbReference>
<name>T1EM17_HELRO</name>
<dbReference type="InterPro" id="IPR013525">
    <property type="entry name" value="ABC2_TM"/>
</dbReference>
<keyword evidence="2 7" id="KW-0812">Transmembrane</keyword>
<sequence length="1899" mass="218455">MSFIYQLKTLLWKNFRLRSKKRIQLCAEIIWPLFLFIVLILIKASFRNSLINETQDCFFEERSLPSAGIFSFFRSFYCSMNTSTPCFKYVKNGLQVYTKNDSDWNAEDELRRLEKNIIERFSNVSDETSNNCSFFSNRLKLLQPLFNGKILYTPDNDDINKIISEAKSFFTNLFEIKFFLENFERYFFIMIDSFKNNVIYEELKIVTPLFSYLSSSNLLTSLVKFLEEDFHTSNITDLLKISMKLLNCFSYDRFVAVPDEYSLTKLALQLIDNKTFLAGLVFDIIQQNNSNIPLVKYKIRLDQDFIDLAYKLNLEGETKLSNLQFNPRILPSFLKSGFVYLQDIIEHALIRIYLGEDNVGTVLQQFPSPCYTENIFINIFIRLLPLFMVVSWLVLVPIIVKDIVKEKELKLSEFIKIMGLGSGIQWLAWFLHFFLLVLIPIFLLCFLLKFGDLLPNASFSLLFVLMMFFMIALITQCFMYSVFFSRSNTAAAFSAICYFVLFLPYRLCQSFQDSMPFASKLIACFSFTSAFGFACSYSAKYEALGEGIQWSNIFRSPEVNDKFNFGFCLLMIMVDIILHTVVTLYVDAVFPGNYGIAKPWYFPVEWIFMFRKNKNNSSSIRNAIDMDELTQISNELKVNNLDVGVSIVNLVKKFKKFVAVNNLNAEFYKNHVTGFLGHNGAGKTTTLSIITGLYGPSSGTVYVNNMDVKTQIKEIRKIISLCPQHNILYDDLTVMEHLLFYSMLKGLPKKEIKSECNRILMDLNLFDKRDVNSSFLSGGMKRKLSVGVAYIGSPDVVVLDEPTAGVDAYARRSIWDLIQKYKNNRTTILSTHLMDEADILSDRLIIINKGQVLASGSIMFLKKHFGKGYHLDISFDKYFKNEKEREKQMDVFIEFIKKFVPNAEPDVSTHNFYNFVFILPYSEVDKFNNLFKNLDLSKSSLQFVNYGLSDTTLEQVFLQVNKNSEPLPEEADLSSKFSRFKFCPEIKPHSGFIFLFLQFWSLIVKRYYFSKRSFKTIFCQLILPPLFVALTMFITNFRFKFSTDEPSVEIHPWLIKSKQLHLTSFLSRNENLNWDSRDMELSLLNNPGMGNRCLDPKIHKINNLDCYRKKYKNLTFLISPENPEFNISCSCKAGYKKCSDSFSGEPPPQLKINNDDVFQNLTHFNIQQYLVDTQHKFSKTRFAGIEFYSTNPFNYSVSINILNNLLNILNLTDKILEGLQITNSSNVSVSLKSNLKGFCPHLVTDDVVIVWYSHDSPTAIVAYSNVVHNAILRSKYDNVSSKKIGIVVYSHPLNATFEQRLESRKILEILPPVVILFALTIIPTSFLFFLIEEKNSGSMHLQYISGLNSTLYWISNFVWDTLMFLSICLIFILIFIIFNAKEFVSKQNMLTFTILTLTYGWAVIPLTYFFIWIFTDSNTGYIFLSGVYFLFGLVPTIVTFVIDFIPTDEDWSDFFQTLFIFIPQFCLSRGLIEMSSNYINYNAKVMLFGEDSVKYTNPIAFHAVGKFICSLFIFGCLSLTSFLVAEFLSHKNSSCKNDKFRLGARLVTNSTDEDVLNEEKRIFSEPLSNNVLAVTNLIKYYQHRSLFRKNSNSILAVNNVTFGVLQRECFGLLGINGAGKSTLFKMLTGDIHPSAGNIFLRGSNFSKNTQKAQNLFGYCPQFDAICNLMTVKEHLVHFSKLRGAPSENVKLICEWAYLNLDLLAYKDTLAMHLSGGNKRKLSIALALIGNPDVVYLDEPTAGIDPKARKYVWESIVGTVRAGHSVVLTSHSLEECEFLCNRLTIMVSGELKCIGTIQHLKNKFNEGYTIDVKLKEIVNVDENFKRITDFILKSFPETKLLERHLNFAKFRLPASFNDLSFIFKVLSQAKSMSLIDDFSINQTKLEQIFMNFARQANSSI</sequence>
<feature type="transmembrane region" description="Helical" evidence="7">
    <location>
        <begin position="1420"/>
        <end position="1442"/>
    </location>
</feature>
<dbReference type="InParanoid" id="T1EM17"/>
<feature type="transmembrane region" description="Helical" evidence="7">
    <location>
        <begin position="1309"/>
        <end position="1331"/>
    </location>
</feature>
<feature type="transmembrane region" description="Helical" evidence="7">
    <location>
        <begin position="379"/>
        <end position="400"/>
    </location>
</feature>
<dbReference type="FunFam" id="3.40.50.300:FF:003747">
    <property type="entry name" value="Uncharacterized protein"/>
    <property type="match status" value="1"/>
</dbReference>
<dbReference type="CDD" id="cd03263">
    <property type="entry name" value="ABC_subfamily_A"/>
    <property type="match status" value="2"/>
</dbReference>
<feature type="transmembrane region" description="Helical" evidence="7">
    <location>
        <begin position="489"/>
        <end position="505"/>
    </location>
</feature>
<evidence type="ECO:0000256" key="2">
    <source>
        <dbReference type="ARBA" id="ARBA00022692"/>
    </source>
</evidence>
<dbReference type="KEGG" id="hro:HELRODRAFT_156842"/>
<feature type="transmembrane region" description="Helical" evidence="7">
    <location>
        <begin position="22"/>
        <end position="42"/>
    </location>
</feature>
<dbReference type="GO" id="GO:0016020">
    <property type="term" value="C:membrane"/>
    <property type="evidence" value="ECO:0007669"/>
    <property type="project" value="UniProtKB-SubCell"/>
</dbReference>
<dbReference type="CTD" id="20197617"/>
<evidence type="ECO:0000256" key="1">
    <source>
        <dbReference type="ARBA" id="ARBA00004141"/>
    </source>
</evidence>
<dbReference type="GeneID" id="20197617"/>
<feature type="transmembrane region" description="Helical" evidence="7">
    <location>
        <begin position="989"/>
        <end position="1008"/>
    </location>
</feature>
<dbReference type="Proteomes" id="UP000015101">
    <property type="component" value="Unassembled WGS sequence"/>
</dbReference>
<evidence type="ECO:0000313" key="11">
    <source>
        <dbReference type="Proteomes" id="UP000015101"/>
    </source>
</evidence>
<evidence type="ECO:0000259" key="8">
    <source>
        <dbReference type="PROSITE" id="PS50893"/>
    </source>
</evidence>
<dbReference type="OrthoDB" id="10255969at2759"/>
<dbReference type="Pfam" id="PF00005">
    <property type="entry name" value="ABC_tran"/>
    <property type="match status" value="2"/>
</dbReference>
<dbReference type="GO" id="GO:0006869">
    <property type="term" value="P:lipid transport"/>
    <property type="evidence" value="ECO:0000318"/>
    <property type="project" value="GO_Central"/>
</dbReference>
<dbReference type="GO" id="GO:0042626">
    <property type="term" value="F:ATPase-coupled transmembrane transporter activity"/>
    <property type="evidence" value="ECO:0000318"/>
    <property type="project" value="GO_Central"/>
</dbReference>
<dbReference type="GO" id="GO:0005319">
    <property type="term" value="F:lipid transporter activity"/>
    <property type="evidence" value="ECO:0000318"/>
    <property type="project" value="GO_Central"/>
</dbReference>
<dbReference type="HOGENOM" id="CLU_000604_19_1_1"/>
<reference evidence="11" key="1">
    <citation type="submission" date="2012-12" db="EMBL/GenBank/DDBJ databases">
        <authorList>
            <person name="Hellsten U."/>
            <person name="Grimwood J."/>
            <person name="Chapman J.A."/>
            <person name="Shapiro H."/>
            <person name="Aerts A."/>
            <person name="Otillar R.P."/>
            <person name="Terry A.Y."/>
            <person name="Boore J.L."/>
            <person name="Simakov O."/>
            <person name="Marletaz F."/>
            <person name="Cho S.-J."/>
            <person name="Edsinger-Gonzales E."/>
            <person name="Havlak P."/>
            <person name="Kuo D.-H."/>
            <person name="Larsson T."/>
            <person name="Lv J."/>
            <person name="Arendt D."/>
            <person name="Savage R."/>
            <person name="Osoegawa K."/>
            <person name="de Jong P."/>
            <person name="Lindberg D.R."/>
            <person name="Seaver E.C."/>
            <person name="Weisblat D.A."/>
            <person name="Putnam N.H."/>
            <person name="Grigoriev I.V."/>
            <person name="Rokhsar D.S."/>
        </authorList>
    </citation>
    <scope>NUCLEOTIDE SEQUENCE</scope>
</reference>
<protein>
    <recommendedName>
        <fullName evidence="8">ABC transporter domain-containing protein</fullName>
    </recommendedName>
</protein>
<dbReference type="EMBL" id="AMQM01003851">
    <property type="status" value="NOT_ANNOTATED_CDS"/>
    <property type="molecule type" value="Genomic_DNA"/>
</dbReference>
<feature type="transmembrane region" description="Helical" evidence="7">
    <location>
        <begin position="1499"/>
        <end position="1524"/>
    </location>
</feature>
<dbReference type="InterPro" id="IPR017871">
    <property type="entry name" value="ABC_transporter-like_CS"/>
</dbReference>
<dbReference type="GO" id="GO:0005524">
    <property type="term" value="F:ATP binding"/>
    <property type="evidence" value="ECO:0007669"/>
    <property type="project" value="UniProtKB-KW"/>
</dbReference>
<dbReference type="GO" id="GO:0016887">
    <property type="term" value="F:ATP hydrolysis activity"/>
    <property type="evidence" value="ECO:0007669"/>
    <property type="project" value="InterPro"/>
</dbReference>
<dbReference type="InterPro" id="IPR003593">
    <property type="entry name" value="AAA+_ATPase"/>
</dbReference>
<evidence type="ECO:0000313" key="10">
    <source>
        <dbReference type="EnsemblMetazoa" id="HelroP156842"/>
    </source>
</evidence>
<dbReference type="STRING" id="6412.T1EM17"/>
<evidence type="ECO:0000256" key="4">
    <source>
        <dbReference type="ARBA" id="ARBA00022840"/>
    </source>
</evidence>
<evidence type="ECO:0000256" key="6">
    <source>
        <dbReference type="ARBA" id="ARBA00023136"/>
    </source>
</evidence>
<feature type="transmembrane region" description="Helical" evidence="7">
    <location>
        <begin position="1454"/>
        <end position="1472"/>
    </location>
</feature>
<proteinExistence type="predicted"/>
<dbReference type="Pfam" id="PF23321">
    <property type="entry name" value="R1_ABCA1"/>
    <property type="match status" value="1"/>
</dbReference>
<feature type="transmembrane region" description="Helical" evidence="7">
    <location>
        <begin position="460"/>
        <end position="483"/>
    </location>
</feature>
<feature type="domain" description="ABC transporter" evidence="8">
    <location>
        <begin position="1581"/>
        <end position="1812"/>
    </location>
</feature>
<dbReference type="EnsemblMetazoa" id="HelroT156842">
    <property type="protein sequence ID" value="HelroP156842"/>
    <property type="gene ID" value="HelroG156842"/>
</dbReference>